<keyword evidence="7" id="KW-1185">Reference proteome</keyword>
<dbReference type="Pfam" id="PF17863">
    <property type="entry name" value="AAA_lid_2"/>
    <property type="match status" value="1"/>
</dbReference>
<protein>
    <submittedName>
        <fullName evidence="6">AAA family ATPase</fullName>
    </submittedName>
</protein>
<dbReference type="Pfam" id="PF07726">
    <property type="entry name" value="AAA_3"/>
    <property type="match status" value="1"/>
</dbReference>
<dbReference type="AlphaFoldDB" id="A0AAJ0U5E2"/>
<dbReference type="InterPro" id="IPR041628">
    <property type="entry name" value="ChlI/MoxR_AAA_lid"/>
</dbReference>
<reference evidence="6" key="2">
    <citation type="journal article" date="2020" name="Microorganisms">
        <title>Osmotic Adaptation and Compatible Solute Biosynthesis of Phototrophic Bacteria as Revealed from Genome Analyses.</title>
        <authorList>
            <person name="Imhoff J.F."/>
            <person name="Rahn T."/>
            <person name="Kunzel S."/>
            <person name="Keller A."/>
            <person name="Neulinger S.C."/>
        </authorList>
    </citation>
    <scope>NUCLEOTIDE SEQUENCE</scope>
    <source>
        <strain evidence="6">DSM 11080</strain>
    </source>
</reference>
<evidence type="ECO:0000256" key="2">
    <source>
        <dbReference type="ARBA" id="ARBA00022840"/>
    </source>
</evidence>
<dbReference type="GO" id="GO:0016887">
    <property type="term" value="F:ATP hydrolysis activity"/>
    <property type="evidence" value="ECO:0007669"/>
    <property type="project" value="InterPro"/>
</dbReference>
<gene>
    <name evidence="6" type="ORF">CKO40_13030</name>
</gene>
<keyword evidence="2" id="KW-0067">ATP-binding</keyword>
<dbReference type="PIRSF" id="PIRSF002849">
    <property type="entry name" value="AAA_ATPase_chaperone_MoxR_prd"/>
    <property type="match status" value="1"/>
</dbReference>
<evidence type="ECO:0000256" key="3">
    <source>
        <dbReference type="ARBA" id="ARBA00061607"/>
    </source>
</evidence>
<name>A0AAJ0U5E2_9GAMM</name>
<dbReference type="PANTHER" id="PTHR42759">
    <property type="entry name" value="MOXR FAMILY PROTEIN"/>
    <property type="match status" value="1"/>
</dbReference>
<dbReference type="InterPro" id="IPR011703">
    <property type="entry name" value="ATPase_AAA-3"/>
</dbReference>
<evidence type="ECO:0000259" key="5">
    <source>
        <dbReference type="Pfam" id="PF17863"/>
    </source>
</evidence>
<dbReference type="Gene3D" id="3.40.50.300">
    <property type="entry name" value="P-loop containing nucleotide triphosphate hydrolases"/>
    <property type="match status" value="1"/>
</dbReference>
<dbReference type="InterPro" id="IPR050764">
    <property type="entry name" value="CbbQ/NirQ/NorQ/GpvN"/>
</dbReference>
<dbReference type="PANTHER" id="PTHR42759:SF1">
    <property type="entry name" value="MAGNESIUM-CHELATASE SUBUNIT CHLD"/>
    <property type="match status" value="1"/>
</dbReference>
<comment type="caution">
    <text evidence="6">The sequence shown here is derived from an EMBL/GenBank/DDBJ whole genome shotgun (WGS) entry which is preliminary data.</text>
</comment>
<feature type="domain" description="ATPase AAA-3" evidence="4">
    <location>
        <begin position="46"/>
        <end position="176"/>
    </location>
</feature>
<dbReference type="RefSeq" id="WP_242477018.1">
    <property type="nucleotide sequence ID" value="NZ_NRSJ01000022.1"/>
</dbReference>
<sequence>MSDEAAASGSGAQQAFGRLRADLLGRIVGQDALVERLLIALLADGHLLVEGAPGLAKTTAIKELALRIEGDFQRVQFTPDLLPGDLTGTDVYRPETGDFHFQPGPLFHNLVLADEVNRAPAKVQSALLEAMGERQITVGTRTYPLPEPFLVMATQNPIEQEGTYPLPEAQLDRFLMHVRVAYPDPATERSILDIARAEARGQLRTRASATPLLSRDQVLAAREEVMALHMADNLEEYLIQLVLATRDPAPYDAQLARMIDYGASPRATIALDRCARARAWLRGGEYVTPDDCQAVAYDVLRHRVLLSYAAEAEGLTPDAFVAALIRQVPMV</sequence>
<accession>A0AAJ0U5E2</accession>
<evidence type="ECO:0000256" key="1">
    <source>
        <dbReference type="ARBA" id="ARBA00022741"/>
    </source>
</evidence>
<keyword evidence="1" id="KW-0547">Nucleotide-binding</keyword>
<dbReference type="Gene3D" id="1.10.8.80">
    <property type="entry name" value="Magnesium chelatase subunit I, C-Terminal domain"/>
    <property type="match status" value="1"/>
</dbReference>
<dbReference type="EMBL" id="NRSJ01000022">
    <property type="protein sequence ID" value="MBK1705448.1"/>
    <property type="molecule type" value="Genomic_DNA"/>
</dbReference>
<evidence type="ECO:0000313" key="7">
    <source>
        <dbReference type="Proteomes" id="UP001296776"/>
    </source>
</evidence>
<dbReference type="InterPro" id="IPR027417">
    <property type="entry name" value="P-loop_NTPase"/>
</dbReference>
<dbReference type="SUPFAM" id="SSF52540">
    <property type="entry name" value="P-loop containing nucleoside triphosphate hydrolases"/>
    <property type="match status" value="1"/>
</dbReference>
<comment type="similarity">
    <text evidence="3">Belongs to the MoxR family.</text>
</comment>
<evidence type="ECO:0000259" key="4">
    <source>
        <dbReference type="Pfam" id="PF07726"/>
    </source>
</evidence>
<proteinExistence type="inferred from homology"/>
<evidence type="ECO:0000313" key="6">
    <source>
        <dbReference type="EMBL" id="MBK1705448.1"/>
    </source>
</evidence>
<dbReference type="FunFam" id="3.40.50.300:FF:000640">
    <property type="entry name" value="MoxR family ATPase"/>
    <property type="match status" value="1"/>
</dbReference>
<reference evidence="6" key="1">
    <citation type="submission" date="2017-08" db="EMBL/GenBank/DDBJ databases">
        <authorList>
            <person name="Imhoff J.F."/>
            <person name="Rahn T."/>
            <person name="Kuenzel S."/>
            <person name="Neulinger S.C."/>
        </authorList>
    </citation>
    <scope>NUCLEOTIDE SEQUENCE</scope>
    <source>
        <strain evidence="6">DSM 11080</strain>
    </source>
</reference>
<organism evidence="6 7">
    <name type="scientific">Halochromatium glycolicum</name>
    <dbReference type="NCBI Taxonomy" id="85075"/>
    <lineage>
        <taxon>Bacteria</taxon>
        <taxon>Pseudomonadati</taxon>
        <taxon>Pseudomonadota</taxon>
        <taxon>Gammaproteobacteria</taxon>
        <taxon>Chromatiales</taxon>
        <taxon>Chromatiaceae</taxon>
        <taxon>Halochromatium</taxon>
    </lineage>
</organism>
<dbReference type="Proteomes" id="UP001296776">
    <property type="component" value="Unassembled WGS sequence"/>
</dbReference>
<feature type="domain" description="ChlI/MoxR AAA lid" evidence="5">
    <location>
        <begin position="257"/>
        <end position="321"/>
    </location>
</feature>
<dbReference type="GO" id="GO:0005524">
    <property type="term" value="F:ATP binding"/>
    <property type="evidence" value="ECO:0007669"/>
    <property type="project" value="UniProtKB-KW"/>
</dbReference>